<proteinExistence type="predicted"/>
<gene>
    <name evidence="1" type="ORF">FD15_GL000971</name>
</gene>
<reference evidence="1 2" key="1">
    <citation type="journal article" date="2015" name="Genome Announc.">
        <title>Expanding the biotechnology potential of lactobacilli through comparative genomics of 213 strains and associated genera.</title>
        <authorList>
            <person name="Sun Z."/>
            <person name="Harris H.M."/>
            <person name="McCann A."/>
            <person name="Guo C."/>
            <person name="Argimon S."/>
            <person name="Zhang W."/>
            <person name="Yang X."/>
            <person name="Jeffery I.B."/>
            <person name="Cooney J.C."/>
            <person name="Kagawa T.F."/>
            <person name="Liu W."/>
            <person name="Song Y."/>
            <person name="Salvetti E."/>
            <person name="Wrobel A."/>
            <person name="Rasinkangas P."/>
            <person name="Parkhill J."/>
            <person name="Rea M.C."/>
            <person name="O'Sullivan O."/>
            <person name="Ritari J."/>
            <person name="Douillard F.P."/>
            <person name="Paul Ross R."/>
            <person name="Yang R."/>
            <person name="Briner A.E."/>
            <person name="Felis G.E."/>
            <person name="de Vos W.M."/>
            <person name="Barrangou R."/>
            <person name="Klaenhammer T.R."/>
            <person name="Caufield P.W."/>
            <person name="Cui Y."/>
            <person name="Zhang H."/>
            <person name="O'Toole P.W."/>
        </authorList>
    </citation>
    <scope>NUCLEOTIDE SEQUENCE [LARGE SCALE GENOMIC DNA]</scope>
    <source>
        <strain evidence="1 2">DSM 21376</strain>
    </source>
</reference>
<dbReference type="Proteomes" id="UP000050961">
    <property type="component" value="Unassembled WGS sequence"/>
</dbReference>
<name>A0A023CXV1_9LACO</name>
<protein>
    <submittedName>
        <fullName evidence="1">Uncharacterized protein</fullName>
    </submittedName>
</protein>
<dbReference type="PATRIC" id="fig|1423806.3.peg.988"/>
<sequence length="70" mass="7601">MKLAYDMVTCQTCGSKVTAGKYCSSCGARLISSSEKEEVEVNICVNCGALTPNEEYCSVCGFHAEQEVFF</sequence>
<dbReference type="OrthoDB" id="2312136at2"/>
<dbReference type="EMBL" id="AYZF01000002">
    <property type="protein sequence ID" value="KRN07677.1"/>
    <property type="molecule type" value="Genomic_DNA"/>
</dbReference>
<evidence type="ECO:0000313" key="1">
    <source>
        <dbReference type="EMBL" id="KRN07677.1"/>
    </source>
</evidence>
<evidence type="ECO:0000313" key="2">
    <source>
        <dbReference type="Proteomes" id="UP000050961"/>
    </source>
</evidence>
<accession>A0A023CXV1</accession>
<dbReference type="AlphaFoldDB" id="A0A023CXV1"/>
<keyword evidence="2" id="KW-1185">Reference proteome</keyword>
<comment type="caution">
    <text evidence="1">The sequence shown here is derived from an EMBL/GenBank/DDBJ whole genome shotgun (WGS) entry which is preliminary data.</text>
</comment>
<organism evidence="1 2">
    <name type="scientific">Liquorilactobacillus sucicola DSM 21376 = JCM 15457</name>
    <dbReference type="NCBI Taxonomy" id="1423806"/>
    <lineage>
        <taxon>Bacteria</taxon>
        <taxon>Bacillati</taxon>
        <taxon>Bacillota</taxon>
        <taxon>Bacilli</taxon>
        <taxon>Lactobacillales</taxon>
        <taxon>Lactobacillaceae</taxon>
        <taxon>Liquorilactobacillus</taxon>
    </lineage>
</organism>
<dbReference type="RefSeq" id="WP_034988900.1">
    <property type="nucleotide sequence ID" value="NZ_AYZF01000002.1"/>
</dbReference>